<gene>
    <name evidence="1" type="ORF">KS4_23950</name>
</gene>
<dbReference type="KEGG" id="pcor:KS4_23950"/>
<sequence>MIVPVGKALGIKGGVSVERARLEVRAIESFSDLPDRVFRDFVHELELAKLRRLSVRVREDVE</sequence>
<reference evidence="1 2" key="1">
    <citation type="submission" date="2019-02" db="EMBL/GenBank/DDBJ databases">
        <title>Deep-cultivation of Planctomycetes and their phenomic and genomic characterization uncovers novel biology.</title>
        <authorList>
            <person name="Wiegand S."/>
            <person name="Jogler M."/>
            <person name="Boedeker C."/>
            <person name="Pinto D."/>
            <person name="Vollmers J."/>
            <person name="Rivas-Marin E."/>
            <person name="Kohn T."/>
            <person name="Peeters S.H."/>
            <person name="Heuer A."/>
            <person name="Rast P."/>
            <person name="Oberbeckmann S."/>
            <person name="Bunk B."/>
            <person name="Jeske O."/>
            <person name="Meyerdierks A."/>
            <person name="Storesund J.E."/>
            <person name="Kallscheuer N."/>
            <person name="Luecker S."/>
            <person name="Lage O.M."/>
            <person name="Pohl T."/>
            <person name="Merkel B.J."/>
            <person name="Hornburger P."/>
            <person name="Mueller R.-W."/>
            <person name="Bruemmer F."/>
            <person name="Labrenz M."/>
            <person name="Spormann A.M."/>
            <person name="Op den Camp H."/>
            <person name="Overmann J."/>
            <person name="Amann R."/>
            <person name="Jetten M.S.M."/>
            <person name="Mascher T."/>
            <person name="Medema M.H."/>
            <person name="Devos D.P."/>
            <person name="Kaster A.-K."/>
            <person name="Ovreas L."/>
            <person name="Rohde M."/>
            <person name="Galperin M.Y."/>
            <person name="Jogler C."/>
        </authorList>
    </citation>
    <scope>NUCLEOTIDE SEQUENCE [LARGE SCALE GENOMIC DNA]</scope>
    <source>
        <strain evidence="1 2">KS4</strain>
    </source>
</reference>
<keyword evidence="2" id="KW-1185">Reference proteome</keyword>
<dbReference type="AlphaFoldDB" id="A0A517YVR6"/>
<protein>
    <submittedName>
        <fullName evidence="1">Uncharacterized protein</fullName>
    </submittedName>
</protein>
<accession>A0A517YVR6</accession>
<evidence type="ECO:0000313" key="1">
    <source>
        <dbReference type="EMBL" id="QDU34327.1"/>
    </source>
</evidence>
<dbReference type="Proteomes" id="UP000317369">
    <property type="component" value="Chromosome"/>
</dbReference>
<proteinExistence type="predicted"/>
<evidence type="ECO:0000313" key="2">
    <source>
        <dbReference type="Proteomes" id="UP000317369"/>
    </source>
</evidence>
<dbReference type="EMBL" id="CP036425">
    <property type="protein sequence ID" value="QDU34327.1"/>
    <property type="molecule type" value="Genomic_DNA"/>
</dbReference>
<name>A0A517YVR6_9BACT</name>
<organism evidence="1 2">
    <name type="scientific">Poriferisphaera corsica</name>
    <dbReference type="NCBI Taxonomy" id="2528020"/>
    <lineage>
        <taxon>Bacteria</taxon>
        <taxon>Pseudomonadati</taxon>
        <taxon>Planctomycetota</taxon>
        <taxon>Phycisphaerae</taxon>
        <taxon>Phycisphaerales</taxon>
        <taxon>Phycisphaeraceae</taxon>
        <taxon>Poriferisphaera</taxon>
    </lineage>
</organism>